<gene>
    <name evidence="1" type="ORF">K458DRAFT_13165</name>
</gene>
<keyword evidence="2" id="KW-1185">Reference proteome</keyword>
<reference evidence="1" key="1">
    <citation type="journal article" date="2020" name="Stud. Mycol.">
        <title>101 Dothideomycetes genomes: a test case for predicting lifestyles and emergence of pathogens.</title>
        <authorList>
            <person name="Haridas S."/>
            <person name="Albert R."/>
            <person name="Binder M."/>
            <person name="Bloem J."/>
            <person name="Labutti K."/>
            <person name="Salamov A."/>
            <person name="Andreopoulos B."/>
            <person name="Baker S."/>
            <person name="Barry K."/>
            <person name="Bills G."/>
            <person name="Bluhm B."/>
            <person name="Cannon C."/>
            <person name="Castanera R."/>
            <person name="Culley D."/>
            <person name="Daum C."/>
            <person name="Ezra D."/>
            <person name="Gonzalez J."/>
            <person name="Henrissat B."/>
            <person name="Kuo A."/>
            <person name="Liang C."/>
            <person name="Lipzen A."/>
            <person name="Lutzoni F."/>
            <person name="Magnuson J."/>
            <person name="Mondo S."/>
            <person name="Nolan M."/>
            <person name="Ohm R."/>
            <person name="Pangilinan J."/>
            <person name="Park H.-J."/>
            <person name="Ramirez L."/>
            <person name="Alfaro M."/>
            <person name="Sun H."/>
            <person name="Tritt A."/>
            <person name="Yoshinaga Y."/>
            <person name="Zwiers L.-H."/>
            <person name="Turgeon B."/>
            <person name="Goodwin S."/>
            <person name="Spatafora J."/>
            <person name="Crous P."/>
            <person name="Grigoriev I."/>
        </authorList>
    </citation>
    <scope>NUCLEOTIDE SEQUENCE</scope>
    <source>
        <strain evidence="1">CBS 122367</strain>
    </source>
</reference>
<sequence>MPVLFSFLCGHTALFLRPDRGVTDRLACLSGLDVPPTQSISRIDMGIGIREVSRDRRERLLNSTEYGVNTSTTRHEAPYTQGSYVVNEHWVLLVSCVGLPD</sequence>
<evidence type="ECO:0000313" key="2">
    <source>
        <dbReference type="Proteomes" id="UP000799291"/>
    </source>
</evidence>
<protein>
    <submittedName>
        <fullName evidence="1">Uncharacterized protein</fullName>
    </submittedName>
</protein>
<dbReference type="Proteomes" id="UP000799291">
    <property type="component" value="Unassembled WGS sequence"/>
</dbReference>
<evidence type="ECO:0000313" key="1">
    <source>
        <dbReference type="EMBL" id="KAF2685506.1"/>
    </source>
</evidence>
<accession>A0A6G1J4R0</accession>
<proteinExistence type="predicted"/>
<name>A0A6G1J4R0_9PLEO</name>
<organism evidence="1 2">
    <name type="scientific">Lentithecium fluviatile CBS 122367</name>
    <dbReference type="NCBI Taxonomy" id="1168545"/>
    <lineage>
        <taxon>Eukaryota</taxon>
        <taxon>Fungi</taxon>
        <taxon>Dikarya</taxon>
        <taxon>Ascomycota</taxon>
        <taxon>Pezizomycotina</taxon>
        <taxon>Dothideomycetes</taxon>
        <taxon>Pleosporomycetidae</taxon>
        <taxon>Pleosporales</taxon>
        <taxon>Massarineae</taxon>
        <taxon>Lentitheciaceae</taxon>
        <taxon>Lentithecium</taxon>
    </lineage>
</organism>
<dbReference type="AlphaFoldDB" id="A0A6G1J4R0"/>
<dbReference type="EMBL" id="MU005578">
    <property type="protein sequence ID" value="KAF2685506.1"/>
    <property type="molecule type" value="Genomic_DNA"/>
</dbReference>